<evidence type="ECO:0000313" key="1">
    <source>
        <dbReference type="EMBL" id="QHT20548.1"/>
    </source>
</evidence>
<proteinExistence type="predicted"/>
<protein>
    <recommendedName>
        <fullName evidence="2">Deoxynucleoside monophosphate kinase</fullName>
    </recommendedName>
</protein>
<reference evidence="1" key="1">
    <citation type="journal article" date="2020" name="Nature">
        <title>Giant virus diversity and host interactions through global metagenomics.</title>
        <authorList>
            <person name="Schulz F."/>
            <person name="Roux S."/>
            <person name="Paez-Espino D."/>
            <person name="Jungbluth S."/>
            <person name="Walsh D.A."/>
            <person name="Denef V.J."/>
            <person name="McMahon K.D."/>
            <person name="Konstantinidis K.T."/>
            <person name="Eloe-Fadrosh E.A."/>
            <person name="Kyrpides N.C."/>
            <person name="Woyke T."/>
        </authorList>
    </citation>
    <scope>NUCLEOTIDE SEQUENCE</scope>
    <source>
        <strain evidence="1">GVMAG-M-3300023174-68</strain>
    </source>
</reference>
<dbReference type="InterPro" id="IPR027417">
    <property type="entry name" value="P-loop_NTPase"/>
</dbReference>
<name>A0A6C0DVN9_9ZZZZ</name>
<organism evidence="1">
    <name type="scientific">viral metagenome</name>
    <dbReference type="NCBI Taxonomy" id="1070528"/>
    <lineage>
        <taxon>unclassified sequences</taxon>
        <taxon>metagenomes</taxon>
        <taxon>organismal metagenomes</taxon>
    </lineage>
</organism>
<dbReference type="SUPFAM" id="SSF52540">
    <property type="entry name" value="P-loop containing nucleoside triphosphate hydrolases"/>
    <property type="match status" value="1"/>
</dbReference>
<dbReference type="EMBL" id="MN739679">
    <property type="protein sequence ID" value="QHT20548.1"/>
    <property type="molecule type" value="Genomic_DNA"/>
</dbReference>
<sequence>MKIISICGKAGSGKDYIASNYIIPYIKDVLKCTVVQLSFADQIKINVMTKYDISYEDLYEIKTQETRKLLQLEGTELGRNIRGQDIWIKYYNNWIKVLKNRGVDYIITCDLRFQNEFNYLKGKNSIIIKLVAPERHHDRILKESNGNMDIYNQFKNHISECDLDNTSDDSFDLIINNDSNIHEQDFKTKIDLLYNLIA</sequence>
<evidence type="ECO:0008006" key="2">
    <source>
        <dbReference type="Google" id="ProtNLM"/>
    </source>
</evidence>
<dbReference type="AlphaFoldDB" id="A0A6C0DVN9"/>
<accession>A0A6C0DVN9</accession>
<dbReference type="Gene3D" id="3.40.50.300">
    <property type="entry name" value="P-loop containing nucleotide triphosphate hydrolases"/>
    <property type="match status" value="1"/>
</dbReference>